<dbReference type="OrthoDB" id="5597599at2"/>
<dbReference type="InterPro" id="IPR022025">
    <property type="entry name" value="Amidoligase_2"/>
</dbReference>
<dbReference type="Pfam" id="PF12224">
    <property type="entry name" value="Amidoligase_2"/>
    <property type="match status" value="1"/>
</dbReference>
<dbReference type="AlphaFoldDB" id="A0A4Z1CHH9"/>
<dbReference type="Proteomes" id="UP000297972">
    <property type="component" value="Unassembled WGS sequence"/>
</dbReference>
<evidence type="ECO:0008006" key="3">
    <source>
        <dbReference type="Google" id="ProtNLM"/>
    </source>
</evidence>
<reference evidence="1 2" key="1">
    <citation type="submission" date="2019-03" db="EMBL/GenBank/DDBJ databases">
        <authorList>
            <person name="Li J."/>
        </authorList>
    </citation>
    <scope>NUCLEOTIDE SEQUENCE [LARGE SCALE GENOMIC DNA]</scope>
    <source>
        <strain evidence="1 2">3058</strain>
    </source>
</reference>
<name>A0A4Z1CHH9_9RHOB</name>
<organism evidence="1 2">
    <name type="scientific">Paracoccus liaowanqingii</name>
    <dbReference type="NCBI Taxonomy" id="2560053"/>
    <lineage>
        <taxon>Bacteria</taxon>
        <taxon>Pseudomonadati</taxon>
        <taxon>Pseudomonadota</taxon>
        <taxon>Alphaproteobacteria</taxon>
        <taxon>Rhodobacterales</taxon>
        <taxon>Paracoccaceae</taxon>
        <taxon>Paracoccus</taxon>
    </lineage>
</organism>
<comment type="caution">
    <text evidence="1">The sequence shown here is derived from an EMBL/GenBank/DDBJ whole genome shotgun (WGS) entry which is preliminary data.</text>
</comment>
<keyword evidence="2" id="KW-1185">Reference proteome</keyword>
<evidence type="ECO:0000313" key="2">
    <source>
        <dbReference type="Proteomes" id="UP000297972"/>
    </source>
</evidence>
<evidence type="ECO:0000313" key="1">
    <source>
        <dbReference type="EMBL" id="TGN61619.1"/>
    </source>
</evidence>
<sequence length="342" mass="38480">MCEEPMCRSNELAKEEQCSMQKGSDKRPDFAFPPICESATGKVRTVGVELEFGAISARRAAASLAMGLRGQLIEEDAHAWIVEGTALGDLMVEIDTRYAHPQRHVGTRWGRLSKSGSARLGTMAQYFVPRELVTQPLPIDHLALIDSAVDVLRLSGAREAGPTAYGLHFNPEPPRFDAATLTALLKAFMLLNDWLRRESQPRLLTHRLGLSGVFPTAYIRRVLAEDYWPNLDNLMNDYLASNPTRNRDLDMLPLFLHFDKERVRARVPYEKIGNRPALHYRLPTAWVSKSNWSVAPEWNRWVAVERLANDLSRLESLADAYSAAPTKPRNWAEVSAQLAFTS</sequence>
<proteinExistence type="predicted"/>
<protein>
    <recommendedName>
        <fullName evidence="3">Amidoligase enzyme</fullName>
    </recommendedName>
</protein>
<accession>A0A4Z1CHH9</accession>
<gene>
    <name evidence="1" type="ORF">E4L95_09765</name>
</gene>
<dbReference type="EMBL" id="SRPG01000077">
    <property type="protein sequence ID" value="TGN61619.1"/>
    <property type="molecule type" value="Genomic_DNA"/>
</dbReference>